<feature type="region of interest" description="Disordered" evidence="1">
    <location>
        <begin position="47"/>
        <end position="85"/>
    </location>
</feature>
<evidence type="ECO:0000313" key="3">
    <source>
        <dbReference type="Proteomes" id="UP000735302"/>
    </source>
</evidence>
<organism evidence="2 3">
    <name type="scientific">Plakobranchus ocellatus</name>
    <dbReference type="NCBI Taxonomy" id="259542"/>
    <lineage>
        <taxon>Eukaryota</taxon>
        <taxon>Metazoa</taxon>
        <taxon>Spiralia</taxon>
        <taxon>Lophotrochozoa</taxon>
        <taxon>Mollusca</taxon>
        <taxon>Gastropoda</taxon>
        <taxon>Heterobranchia</taxon>
        <taxon>Euthyneura</taxon>
        <taxon>Panpulmonata</taxon>
        <taxon>Sacoglossa</taxon>
        <taxon>Placobranchoidea</taxon>
        <taxon>Plakobranchidae</taxon>
        <taxon>Plakobranchus</taxon>
    </lineage>
</organism>
<keyword evidence="3" id="KW-1185">Reference proteome</keyword>
<name>A0AAV3ZEE6_9GAST</name>
<dbReference type="AlphaFoldDB" id="A0AAV3ZEE6"/>
<dbReference type="EMBL" id="BLXT01002363">
    <property type="protein sequence ID" value="GFN93661.1"/>
    <property type="molecule type" value="Genomic_DNA"/>
</dbReference>
<evidence type="ECO:0000256" key="1">
    <source>
        <dbReference type="SAM" id="MobiDB-lite"/>
    </source>
</evidence>
<protein>
    <submittedName>
        <fullName evidence="2">Uncharacterized protein</fullName>
    </submittedName>
</protein>
<sequence>MIWTPTGERKLSVITGLGAHRTHGRWSCSPIIDNSGCKQKPQTISVGVLGNGREGGGRRGGRGGGGGGRGGNGGEGGGGGEGLAL</sequence>
<feature type="compositionally biased region" description="Gly residues" evidence="1">
    <location>
        <begin position="62"/>
        <end position="85"/>
    </location>
</feature>
<accession>A0AAV3ZEE6</accession>
<dbReference type="Proteomes" id="UP000735302">
    <property type="component" value="Unassembled WGS sequence"/>
</dbReference>
<comment type="caution">
    <text evidence="2">The sequence shown here is derived from an EMBL/GenBank/DDBJ whole genome shotgun (WGS) entry which is preliminary data.</text>
</comment>
<reference evidence="2 3" key="1">
    <citation type="journal article" date="2021" name="Elife">
        <title>Chloroplast acquisition without the gene transfer in kleptoplastic sea slugs, Plakobranchus ocellatus.</title>
        <authorList>
            <person name="Maeda T."/>
            <person name="Takahashi S."/>
            <person name="Yoshida T."/>
            <person name="Shimamura S."/>
            <person name="Takaki Y."/>
            <person name="Nagai Y."/>
            <person name="Toyoda A."/>
            <person name="Suzuki Y."/>
            <person name="Arimoto A."/>
            <person name="Ishii H."/>
            <person name="Satoh N."/>
            <person name="Nishiyama T."/>
            <person name="Hasebe M."/>
            <person name="Maruyama T."/>
            <person name="Minagawa J."/>
            <person name="Obokata J."/>
            <person name="Shigenobu S."/>
        </authorList>
    </citation>
    <scope>NUCLEOTIDE SEQUENCE [LARGE SCALE GENOMIC DNA]</scope>
</reference>
<gene>
    <name evidence="2" type="ORF">PoB_002016700</name>
</gene>
<proteinExistence type="predicted"/>
<evidence type="ECO:0000313" key="2">
    <source>
        <dbReference type="EMBL" id="GFN93661.1"/>
    </source>
</evidence>